<dbReference type="Gene3D" id="3.40.250.10">
    <property type="entry name" value="Rhodanese-like domain"/>
    <property type="match status" value="2"/>
</dbReference>
<feature type="transmembrane region" description="Helical" evidence="4">
    <location>
        <begin position="81"/>
        <end position="101"/>
    </location>
</feature>
<dbReference type="RefSeq" id="WP_010756031.1">
    <property type="nucleotide sequence ID" value="NZ_ASWD01000007.1"/>
</dbReference>
<dbReference type="InterPro" id="IPR001763">
    <property type="entry name" value="Rhodanese-like_dom"/>
</dbReference>
<dbReference type="EC" id="2.8.1.1" evidence="1"/>
<gene>
    <name evidence="6" type="ORF">UAU_00976</name>
</gene>
<dbReference type="PROSITE" id="PS50206">
    <property type="entry name" value="RHODANESE_3"/>
    <property type="match status" value="2"/>
</dbReference>
<dbReference type="SUPFAM" id="SSF52821">
    <property type="entry name" value="Rhodanese/Cell cycle control phosphatase"/>
    <property type="match status" value="2"/>
</dbReference>
<dbReference type="PANTHER" id="PTHR43855:SF1">
    <property type="entry name" value="THIOSULFATE SULFURTRANSFERASE"/>
    <property type="match status" value="1"/>
</dbReference>
<sequence length="289" mass="32283">MTKSANSFFIDAPGAYQLLNQGYNILEVGNQPKKEQVDHLPRAQFLNTNEIESEENSWNIFSPETCKQAFMAKGISKDSKLLIYSVSLSAACRAAFVAYWLGISEIKILEDGLTSWRALDYPLEKTWSSAEKVSSFGRHVPGRSAILISTSEDLLSAKQNNPELVLASVRSLEEYQGTTSNYMYIPQAGEPFGAVWAKASCGKDDVADLLTLEQKIKPLAEIEQAWKTNGITDGKEVVFYCGTGWRASVAFFIAKELGWQKVRLFDGGWYDWSQKHAANPEKFPLKKTL</sequence>
<dbReference type="GO" id="GO:0004792">
    <property type="term" value="F:thiosulfate-cyanide sulfurtransferase activity"/>
    <property type="evidence" value="ECO:0007669"/>
    <property type="project" value="UniProtKB-EC"/>
</dbReference>
<evidence type="ECO:0000259" key="5">
    <source>
        <dbReference type="PROSITE" id="PS50206"/>
    </source>
</evidence>
<keyword evidence="4" id="KW-1133">Transmembrane helix</keyword>
<dbReference type="Pfam" id="PF00581">
    <property type="entry name" value="Rhodanese"/>
    <property type="match status" value="1"/>
</dbReference>
<reference evidence="6 7" key="1">
    <citation type="submission" date="2013-02" db="EMBL/GenBank/DDBJ databases">
        <title>The Genome Sequence of Enterococcus pallens BAA-351.</title>
        <authorList>
            <consortium name="The Broad Institute Genome Sequencing Platform"/>
            <consortium name="The Broad Institute Genome Sequencing Center for Infectious Disease"/>
            <person name="Earl A.M."/>
            <person name="Gilmore M.S."/>
            <person name="Lebreton F."/>
            <person name="Walker B."/>
            <person name="Young S.K."/>
            <person name="Zeng Q."/>
            <person name="Gargeya S."/>
            <person name="Fitzgerald M."/>
            <person name="Haas B."/>
            <person name="Abouelleil A."/>
            <person name="Alvarado L."/>
            <person name="Arachchi H.M."/>
            <person name="Berlin A.M."/>
            <person name="Chapman S.B."/>
            <person name="Dewar J."/>
            <person name="Goldberg J."/>
            <person name="Griggs A."/>
            <person name="Gujja S."/>
            <person name="Hansen M."/>
            <person name="Howarth C."/>
            <person name="Imamovic A."/>
            <person name="Larimer J."/>
            <person name="McCowan C."/>
            <person name="Murphy C."/>
            <person name="Neiman D."/>
            <person name="Pearson M."/>
            <person name="Priest M."/>
            <person name="Roberts A."/>
            <person name="Saif S."/>
            <person name="Shea T."/>
            <person name="Sisk P."/>
            <person name="Sykes S."/>
            <person name="Wortman J."/>
            <person name="Nusbaum C."/>
            <person name="Birren B."/>
        </authorList>
    </citation>
    <scope>NUCLEOTIDE SEQUENCE [LARGE SCALE GENOMIC DNA]</scope>
    <source>
        <strain evidence="6 7">ATCC BAA-351</strain>
    </source>
</reference>
<comment type="catalytic activity">
    <reaction evidence="3">
        <text>thiosulfate + hydrogen cyanide = thiocyanate + sulfite + 2 H(+)</text>
        <dbReference type="Rhea" id="RHEA:16881"/>
        <dbReference type="ChEBI" id="CHEBI:15378"/>
        <dbReference type="ChEBI" id="CHEBI:17359"/>
        <dbReference type="ChEBI" id="CHEBI:18022"/>
        <dbReference type="ChEBI" id="CHEBI:18407"/>
        <dbReference type="ChEBI" id="CHEBI:33542"/>
        <dbReference type="EC" id="2.8.1.1"/>
    </reaction>
</comment>
<dbReference type="AlphaFoldDB" id="R2SU38"/>
<dbReference type="HOGENOM" id="CLU_031618_2_1_9"/>
<keyword evidence="2" id="KW-0677">Repeat</keyword>
<feature type="domain" description="Rhodanese" evidence="5">
    <location>
        <begin position="19"/>
        <end position="125"/>
    </location>
</feature>
<dbReference type="STRING" id="160454.RV10_GL004048"/>
<evidence type="ECO:0000256" key="4">
    <source>
        <dbReference type="SAM" id="Phobius"/>
    </source>
</evidence>
<organism evidence="6 7">
    <name type="scientific">Enterococcus pallens ATCC BAA-351</name>
    <dbReference type="NCBI Taxonomy" id="1158607"/>
    <lineage>
        <taxon>Bacteria</taxon>
        <taxon>Bacillati</taxon>
        <taxon>Bacillota</taxon>
        <taxon>Bacilli</taxon>
        <taxon>Lactobacillales</taxon>
        <taxon>Enterococcaceae</taxon>
        <taxon>Enterococcus</taxon>
    </lineage>
</organism>
<accession>R2SU38</accession>
<dbReference type="OrthoDB" id="9770030at2"/>
<evidence type="ECO:0000313" key="6">
    <source>
        <dbReference type="EMBL" id="EOH96326.1"/>
    </source>
</evidence>
<dbReference type="SMART" id="SM00450">
    <property type="entry name" value="RHOD"/>
    <property type="match status" value="2"/>
</dbReference>
<evidence type="ECO:0000313" key="7">
    <source>
        <dbReference type="Proteomes" id="UP000013782"/>
    </source>
</evidence>
<keyword evidence="7" id="KW-1185">Reference proteome</keyword>
<dbReference type="eggNOG" id="COG2897">
    <property type="taxonomic scope" value="Bacteria"/>
</dbReference>
<keyword evidence="4" id="KW-0812">Transmembrane</keyword>
<dbReference type="PANTHER" id="PTHR43855">
    <property type="entry name" value="THIOSULFATE SULFURTRANSFERASE"/>
    <property type="match status" value="1"/>
</dbReference>
<dbReference type="InterPro" id="IPR036873">
    <property type="entry name" value="Rhodanese-like_dom_sf"/>
</dbReference>
<dbReference type="InterPro" id="IPR051126">
    <property type="entry name" value="Thiosulfate_sulfurtransferase"/>
</dbReference>
<feature type="domain" description="Rhodanese" evidence="5">
    <location>
        <begin position="160"/>
        <end position="277"/>
    </location>
</feature>
<protein>
    <recommendedName>
        <fullName evidence="1">thiosulfate sulfurtransferase</fullName>
        <ecNumber evidence="1">2.8.1.1</ecNumber>
    </recommendedName>
</protein>
<dbReference type="Proteomes" id="UP000013782">
    <property type="component" value="Unassembled WGS sequence"/>
</dbReference>
<dbReference type="CDD" id="cd01449">
    <property type="entry name" value="TST_Repeat_2"/>
    <property type="match status" value="1"/>
</dbReference>
<evidence type="ECO:0000256" key="1">
    <source>
        <dbReference type="ARBA" id="ARBA00012245"/>
    </source>
</evidence>
<evidence type="ECO:0000256" key="3">
    <source>
        <dbReference type="ARBA" id="ARBA00047549"/>
    </source>
</evidence>
<comment type="caution">
    <text evidence="6">The sequence shown here is derived from an EMBL/GenBank/DDBJ whole genome shotgun (WGS) entry which is preliminary data.</text>
</comment>
<proteinExistence type="predicted"/>
<evidence type="ECO:0000256" key="2">
    <source>
        <dbReference type="ARBA" id="ARBA00022737"/>
    </source>
</evidence>
<keyword evidence="4" id="KW-0472">Membrane</keyword>
<dbReference type="EMBL" id="AJAQ01000008">
    <property type="protein sequence ID" value="EOH96326.1"/>
    <property type="molecule type" value="Genomic_DNA"/>
</dbReference>
<dbReference type="PATRIC" id="fig|1158607.3.peg.980"/>
<name>R2SU38_9ENTE</name>